<dbReference type="InterPro" id="IPR026353">
    <property type="entry name" value="Hypoxan-DNA_Glyclase"/>
</dbReference>
<reference evidence="2" key="1">
    <citation type="submission" date="2016-08" db="EMBL/GenBank/DDBJ databases">
        <title>Complete genome of Cloacibacillus porcorum.</title>
        <authorList>
            <person name="Looft T."/>
            <person name="Bayles D.O."/>
            <person name="Alt D.P."/>
        </authorList>
    </citation>
    <scope>NUCLEOTIDE SEQUENCE [LARGE SCALE GENOMIC DNA]</scope>
    <source>
        <strain evidence="2">CL-84</strain>
    </source>
</reference>
<dbReference type="EMBL" id="CP016757">
    <property type="protein sequence ID" value="ANZ44832.1"/>
    <property type="molecule type" value="Genomic_DNA"/>
</dbReference>
<evidence type="ECO:0000313" key="3">
    <source>
        <dbReference type="Proteomes" id="UP000093044"/>
    </source>
</evidence>
<evidence type="ECO:0000259" key="1">
    <source>
        <dbReference type="Pfam" id="PF03167"/>
    </source>
</evidence>
<dbReference type="InterPro" id="IPR005122">
    <property type="entry name" value="Uracil-DNA_glycosylase-like"/>
</dbReference>
<dbReference type="InterPro" id="IPR036895">
    <property type="entry name" value="Uracil-DNA_glycosylase-like_sf"/>
</dbReference>
<evidence type="ECO:0000313" key="2">
    <source>
        <dbReference type="EMBL" id="ANZ44832.1"/>
    </source>
</evidence>
<feature type="domain" description="Uracil-DNA glycosylase-like" evidence="1">
    <location>
        <begin position="14"/>
        <end position="166"/>
    </location>
</feature>
<sequence>MALQQGLEPLIFYDSEILVLGLFPGNISLAKGEYYSDPNNAFWDVLYGVWDMNPVRQDYNDKKMFLQKHKLALWTIFAQAERNGSTNKETRGYTLADIESLLNKYRTIKKVIFNGKCSVFEKGKHDFKKQYSYFNKIFTNLGISHIVLNSTSGKNTHLTREKKINEWRVAFADLRLV</sequence>
<accession>A0A1B2I4F0</accession>
<dbReference type="SUPFAM" id="SSF52141">
    <property type="entry name" value="Uracil-DNA glycosylase-like"/>
    <property type="match status" value="1"/>
</dbReference>
<dbReference type="STRING" id="1197717.BED41_06895"/>
<protein>
    <submittedName>
        <fullName evidence="2">DNA-deoxyinosine glycosylase</fullName>
    </submittedName>
</protein>
<dbReference type="Gene3D" id="3.40.470.10">
    <property type="entry name" value="Uracil-DNA glycosylase-like domain"/>
    <property type="match status" value="1"/>
</dbReference>
<name>A0A1B2I4F0_9BACT</name>
<keyword evidence="3" id="KW-1185">Reference proteome</keyword>
<dbReference type="GeneID" id="83057575"/>
<dbReference type="KEGG" id="cpor:BED41_06895"/>
<gene>
    <name evidence="2" type="ORF">BED41_06895</name>
</gene>
<proteinExistence type="predicted"/>
<dbReference type="OrthoDB" id="9799921at2"/>
<dbReference type="NCBIfam" id="TIGR04274">
    <property type="entry name" value="hypoxanDNAglyco"/>
    <property type="match status" value="1"/>
</dbReference>
<dbReference type="Proteomes" id="UP000093044">
    <property type="component" value="Chromosome"/>
</dbReference>
<dbReference type="CDD" id="cd10032">
    <property type="entry name" value="UDG-F6_HDG"/>
    <property type="match status" value="1"/>
</dbReference>
<dbReference type="Pfam" id="PF03167">
    <property type="entry name" value="UDG"/>
    <property type="match status" value="1"/>
</dbReference>
<dbReference type="AlphaFoldDB" id="A0A1B2I4F0"/>
<dbReference type="RefSeq" id="WP_066744336.1">
    <property type="nucleotide sequence ID" value="NZ_CP016757.1"/>
</dbReference>
<organism evidence="2 3">
    <name type="scientific">Cloacibacillus porcorum</name>
    <dbReference type="NCBI Taxonomy" id="1197717"/>
    <lineage>
        <taxon>Bacteria</taxon>
        <taxon>Thermotogati</taxon>
        <taxon>Synergistota</taxon>
        <taxon>Synergistia</taxon>
        <taxon>Synergistales</taxon>
        <taxon>Synergistaceae</taxon>
        <taxon>Cloacibacillus</taxon>
    </lineage>
</organism>